<keyword evidence="2" id="KW-1185">Reference proteome</keyword>
<protein>
    <submittedName>
        <fullName evidence="1">Uncharacterized protein</fullName>
    </submittedName>
</protein>
<gene>
    <name evidence="1" type="ORF">AC230_03600</name>
</gene>
<evidence type="ECO:0000313" key="1">
    <source>
        <dbReference type="EMBL" id="KNB53709.1"/>
    </source>
</evidence>
<name>A0A0K9XK20_9ACTN</name>
<organism evidence="1 2">
    <name type="scientific">Streptomyces caatingaensis</name>
    <dbReference type="NCBI Taxonomy" id="1678637"/>
    <lineage>
        <taxon>Bacteria</taxon>
        <taxon>Bacillati</taxon>
        <taxon>Actinomycetota</taxon>
        <taxon>Actinomycetes</taxon>
        <taxon>Kitasatosporales</taxon>
        <taxon>Streptomycetaceae</taxon>
        <taxon>Streptomyces</taxon>
    </lineage>
</organism>
<sequence length="163" mass="16388">MILMGAGPAAASAARGGEAVVCTGSEEGSADPSLGLLPRPTRITGRSAYTCTTAPGRSVRAEGHFEGFSPASSCIGTDAPAGVETIRYADGRTSVVRYGSASVLRVAGANAVRLHGEVTEGVGKGRPARRTVVTLARSAAVECLALMPVSHAPGGTQLEILPS</sequence>
<proteinExistence type="predicted"/>
<evidence type="ECO:0000313" key="2">
    <source>
        <dbReference type="Proteomes" id="UP000037288"/>
    </source>
</evidence>
<dbReference type="AlphaFoldDB" id="A0A0K9XK20"/>
<dbReference type="Proteomes" id="UP000037288">
    <property type="component" value="Unassembled WGS sequence"/>
</dbReference>
<reference evidence="2" key="1">
    <citation type="submission" date="2015-07" db="EMBL/GenBank/DDBJ databases">
        <title>Draft genome sequence of Streptomyces sp. CMAA 1322, a bacterium isolated from Caatinga biome, from dry forest semiarid of Brazil.</title>
        <authorList>
            <person name="Santos S.N."/>
            <person name="Gacesa R."/>
            <person name="Taketani R.G."/>
            <person name="Long P.F."/>
            <person name="Melo I.S."/>
        </authorList>
    </citation>
    <scope>NUCLEOTIDE SEQUENCE [LARGE SCALE GENOMIC DNA]</scope>
    <source>
        <strain evidence="2">CMAA 1322</strain>
    </source>
</reference>
<dbReference type="EMBL" id="LFXA01000002">
    <property type="protein sequence ID" value="KNB53709.1"/>
    <property type="molecule type" value="Genomic_DNA"/>
</dbReference>
<accession>A0A0K9XK20</accession>
<comment type="caution">
    <text evidence="1">The sequence shown here is derived from an EMBL/GenBank/DDBJ whole genome shotgun (WGS) entry which is preliminary data.</text>
</comment>
<dbReference type="PATRIC" id="fig|1678637.3.peg.790"/>